<evidence type="ECO:0000256" key="16">
    <source>
        <dbReference type="SAM" id="Phobius"/>
    </source>
</evidence>
<dbReference type="CDD" id="cd14066">
    <property type="entry name" value="STKc_IRAK"/>
    <property type="match status" value="1"/>
</dbReference>
<dbReference type="GO" id="GO:0005524">
    <property type="term" value="F:ATP binding"/>
    <property type="evidence" value="ECO:0007669"/>
    <property type="project" value="UniProtKB-UniRule"/>
</dbReference>
<evidence type="ECO:0000256" key="9">
    <source>
        <dbReference type="ARBA" id="ARBA00022777"/>
    </source>
</evidence>
<evidence type="ECO:0000256" key="6">
    <source>
        <dbReference type="ARBA" id="ARBA00022729"/>
    </source>
</evidence>
<evidence type="ECO:0000256" key="8">
    <source>
        <dbReference type="ARBA" id="ARBA00022741"/>
    </source>
</evidence>
<dbReference type="EMBL" id="JBDFQZ010000010">
    <property type="protein sequence ID" value="KAK9681689.1"/>
    <property type="molecule type" value="Genomic_DNA"/>
</dbReference>
<evidence type="ECO:0000256" key="12">
    <source>
        <dbReference type="ARBA" id="ARBA00023136"/>
    </source>
</evidence>
<evidence type="ECO:0000256" key="5">
    <source>
        <dbReference type="ARBA" id="ARBA00022692"/>
    </source>
</evidence>
<dbReference type="PROSITE" id="PS51473">
    <property type="entry name" value="GNK2"/>
    <property type="match status" value="2"/>
</dbReference>
<keyword evidence="14" id="KW-0325">Glycoprotein</keyword>
<dbReference type="FunFam" id="3.30.200.20:FF:000142">
    <property type="entry name" value="Cysteine-rich receptor-like protein kinase 10"/>
    <property type="match status" value="1"/>
</dbReference>
<keyword evidence="4" id="KW-0808">Transferase</keyword>
<dbReference type="GO" id="GO:0004674">
    <property type="term" value="F:protein serine/threonine kinase activity"/>
    <property type="evidence" value="ECO:0007669"/>
    <property type="project" value="UniProtKB-KW"/>
</dbReference>
<evidence type="ECO:0000313" key="20">
    <source>
        <dbReference type="Proteomes" id="UP001443914"/>
    </source>
</evidence>
<keyword evidence="10 15" id="KW-0067">ATP-binding</keyword>
<dbReference type="InterPro" id="IPR038408">
    <property type="entry name" value="GNK2_sf"/>
</dbReference>
<feature type="domain" description="Gnk2-homologous" evidence="18">
    <location>
        <begin position="157"/>
        <end position="265"/>
    </location>
</feature>
<dbReference type="InterPro" id="IPR017441">
    <property type="entry name" value="Protein_kinase_ATP_BS"/>
</dbReference>
<protein>
    <submittedName>
        <fullName evidence="19">Uncharacterized protein</fullName>
    </submittedName>
</protein>
<keyword evidence="13" id="KW-0675">Receptor</keyword>
<dbReference type="Proteomes" id="UP001443914">
    <property type="component" value="Unassembled WGS sequence"/>
</dbReference>
<keyword evidence="8 15" id="KW-0547">Nucleotide-binding</keyword>
<dbReference type="PROSITE" id="PS00108">
    <property type="entry name" value="PROTEIN_KINASE_ST"/>
    <property type="match status" value="1"/>
</dbReference>
<evidence type="ECO:0000256" key="7">
    <source>
        <dbReference type="ARBA" id="ARBA00022737"/>
    </source>
</evidence>
<evidence type="ECO:0000313" key="19">
    <source>
        <dbReference type="EMBL" id="KAK9681689.1"/>
    </source>
</evidence>
<dbReference type="Pfam" id="PF01657">
    <property type="entry name" value="Stress-antifung"/>
    <property type="match status" value="2"/>
</dbReference>
<dbReference type="PROSITE" id="PS50011">
    <property type="entry name" value="PROTEIN_KINASE_DOM"/>
    <property type="match status" value="1"/>
</dbReference>
<dbReference type="Gene3D" id="3.30.430.20">
    <property type="entry name" value="Gnk2 domain, C-X8-C-X2-C motif"/>
    <property type="match status" value="2"/>
</dbReference>
<name>A0AAW1HZQ8_SAPOF</name>
<evidence type="ECO:0000256" key="13">
    <source>
        <dbReference type="ARBA" id="ARBA00023170"/>
    </source>
</evidence>
<keyword evidence="11 16" id="KW-1133">Transmembrane helix</keyword>
<evidence type="ECO:0000256" key="11">
    <source>
        <dbReference type="ARBA" id="ARBA00022989"/>
    </source>
</evidence>
<sequence>MMLIPTSFHLLSTRVLGLRGENDKIVAVPTCKFFTLSLVTTTKALQPNYVFEQCVNTTSNYTQNDAFNLNLDTVLTGLTTQSTSKAFFNVTSGESSDKVYGLFYCRGDVDPQLCHDCVQSAAQHITELCPYMKEAIIYYEECTVRYANRNIFSLAEEYPWAFWRSYANVLNPVDFKQKLFSTMTGLIENVAYKTSYHGFGTEDVDLSGDLTLYCLVQCTPDILGLPCDRCLKIALADTQGACCNNRRRLLILRPSCLLIYDTAPFYPTPPPPMPPKSSPPPVSTSSGLHSPDKGAVYYIIRVGIPIAVFSLFLLFAIVFCLVRRKRKDKRPGAVQGTHEENSLHFSLEEIQSATSNFSIANKLGQGGFGTVYRGRLPHGGEVAVKRLSEDSGQGIREFSNEVELLAKLQHRNLVRLLGFCLEGAEKLLVYEFMPNMSLDKFLFDPNNRKYLDWDTRFKIIMGIARGLLYLHEDSRLTIIHRDLKSSNILLDQEMTPKIADFGMARLVKLDQTHASTTRIVGTHGYMAPEYLMSGIISVKADVYSFGVLLLEIISGRSNTLINPHKGIDSLLSHAWRLWNTGAAMDLVDALLRDNYSRDEVLRCIQVALFCVKEDAATRPTMASVLLMLNTNSDSSDFPSFQEPPPVLSSNMYVLDTSTRGGRGSTRQEYEPGYDPYSVGTMGVTDLYPR</sequence>
<evidence type="ECO:0000256" key="14">
    <source>
        <dbReference type="ARBA" id="ARBA00023180"/>
    </source>
</evidence>
<dbReference type="InterPro" id="IPR001245">
    <property type="entry name" value="Ser-Thr/Tyr_kinase_cat_dom"/>
</dbReference>
<evidence type="ECO:0000256" key="1">
    <source>
        <dbReference type="ARBA" id="ARBA00004167"/>
    </source>
</evidence>
<feature type="domain" description="Protein kinase" evidence="17">
    <location>
        <begin position="357"/>
        <end position="640"/>
    </location>
</feature>
<dbReference type="InterPro" id="IPR011009">
    <property type="entry name" value="Kinase-like_dom_sf"/>
</dbReference>
<dbReference type="PROSITE" id="PS00107">
    <property type="entry name" value="PROTEIN_KINASE_ATP"/>
    <property type="match status" value="1"/>
</dbReference>
<gene>
    <name evidence="19" type="ORF">RND81_10G020400</name>
</gene>
<dbReference type="GO" id="GO:0009737">
    <property type="term" value="P:response to abscisic acid"/>
    <property type="evidence" value="ECO:0007669"/>
    <property type="project" value="UniProtKB-ARBA"/>
</dbReference>
<dbReference type="FunFam" id="3.30.430.20:FF:000003">
    <property type="entry name" value="Cysteine-rich RLK (RECEPTOR-like protein kinase) 10"/>
    <property type="match status" value="1"/>
</dbReference>
<accession>A0AAW1HZQ8</accession>
<dbReference type="InterPro" id="IPR000719">
    <property type="entry name" value="Prot_kinase_dom"/>
</dbReference>
<evidence type="ECO:0000256" key="2">
    <source>
        <dbReference type="ARBA" id="ARBA00022527"/>
    </source>
</evidence>
<feature type="domain" description="Gnk2-homologous" evidence="18">
    <location>
        <begin position="49"/>
        <end position="151"/>
    </location>
</feature>
<dbReference type="PANTHER" id="PTHR27002">
    <property type="entry name" value="RECEPTOR-LIKE SERINE/THREONINE-PROTEIN KINASE SD1-8"/>
    <property type="match status" value="1"/>
</dbReference>
<keyword evidence="3" id="KW-0597">Phosphoprotein</keyword>
<keyword evidence="9" id="KW-0418">Kinase</keyword>
<evidence type="ECO:0000256" key="10">
    <source>
        <dbReference type="ARBA" id="ARBA00022840"/>
    </source>
</evidence>
<feature type="binding site" evidence="15">
    <location>
        <position position="385"/>
    </location>
    <ligand>
        <name>ATP</name>
        <dbReference type="ChEBI" id="CHEBI:30616"/>
    </ligand>
</feature>
<dbReference type="InterPro" id="IPR008271">
    <property type="entry name" value="Ser/Thr_kinase_AS"/>
</dbReference>
<keyword evidence="2" id="KW-0723">Serine/threonine-protein kinase</keyword>
<proteinExistence type="predicted"/>
<dbReference type="PANTHER" id="PTHR27002:SF980">
    <property type="entry name" value="CYSTEINE-RICH RECEPTOR-LIKE PROTEIN KINASE 10 ISOFORM X1"/>
    <property type="match status" value="1"/>
</dbReference>
<dbReference type="Pfam" id="PF07714">
    <property type="entry name" value="PK_Tyr_Ser-Thr"/>
    <property type="match status" value="1"/>
</dbReference>
<feature type="transmembrane region" description="Helical" evidence="16">
    <location>
        <begin position="295"/>
        <end position="322"/>
    </location>
</feature>
<keyword evidence="5 16" id="KW-0812">Transmembrane</keyword>
<reference evidence="19" key="1">
    <citation type="submission" date="2024-03" db="EMBL/GenBank/DDBJ databases">
        <title>WGS assembly of Saponaria officinalis var. Norfolk2.</title>
        <authorList>
            <person name="Jenkins J."/>
            <person name="Shu S."/>
            <person name="Grimwood J."/>
            <person name="Barry K."/>
            <person name="Goodstein D."/>
            <person name="Schmutz J."/>
            <person name="Leebens-Mack J."/>
            <person name="Osbourn A."/>
        </authorList>
    </citation>
    <scope>NUCLEOTIDE SEQUENCE [LARGE SCALE GENOMIC DNA]</scope>
    <source>
        <strain evidence="19">JIC</strain>
    </source>
</reference>
<keyword evidence="20" id="KW-1185">Reference proteome</keyword>
<evidence type="ECO:0000256" key="3">
    <source>
        <dbReference type="ARBA" id="ARBA00022553"/>
    </source>
</evidence>
<evidence type="ECO:0000259" key="17">
    <source>
        <dbReference type="PROSITE" id="PS50011"/>
    </source>
</evidence>
<dbReference type="FunFam" id="1.10.510.10:FF:000343">
    <property type="entry name" value="Cysteine-rich receptor-like protein kinase 28"/>
    <property type="match status" value="1"/>
</dbReference>
<dbReference type="CDD" id="cd23509">
    <property type="entry name" value="Gnk2-like"/>
    <property type="match status" value="2"/>
</dbReference>
<dbReference type="SMART" id="SM00220">
    <property type="entry name" value="S_TKc"/>
    <property type="match status" value="1"/>
</dbReference>
<dbReference type="Gene3D" id="1.10.510.10">
    <property type="entry name" value="Transferase(Phosphotransferase) domain 1"/>
    <property type="match status" value="1"/>
</dbReference>
<dbReference type="AlphaFoldDB" id="A0AAW1HZQ8"/>
<dbReference type="GO" id="GO:0005886">
    <property type="term" value="C:plasma membrane"/>
    <property type="evidence" value="ECO:0007669"/>
    <property type="project" value="TreeGrafter"/>
</dbReference>
<keyword evidence="7" id="KW-0677">Repeat</keyword>
<comment type="subcellular location">
    <subcellularLocation>
        <location evidence="1">Membrane</location>
        <topology evidence="1">Single-pass membrane protein</topology>
    </subcellularLocation>
</comment>
<organism evidence="19 20">
    <name type="scientific">Saponaria officinalis</name>
    <name type="common">Common soapwort</name>
    <name type="synonym">Lychnis saponaria</name>
    <dbReference type="NCBI Taxonomy" id="3572"/>
    <lineage>
        <taxon>Eukaryota</taxon>
        <taxon>Viridiplantae</taxon>
        <taxon>Streptophyta</taxon>
        <taxon>Embryophyta</taxon>
        <taxon>Tracheophyta</taxon>
        <taxon>Spermatophyta</taxon>
        <taxon>Magnoliopsida</taxon>
        <taxon>eudicotyledons</taxon>
        <taxon>Gunneridae</taxon>
        <taxon>Pentapetalae</taxon>
        <taxon>Caryophyllales</taxon>
        <taxon>Caryophyllaceae</taxon>
        <taxon>Caryophylleae</taxon>
        <taxon>Saponaria</taxon>
    </lineage>
</organism>
<comment type="caution">
    <text evidence="19">The sequence shown here is derived from an EMBL/GenBank/DDBJ whole genome shotgun (WGS) entry which is preliminary data.</text>
</comment>
<dbReference type="Gene3D" id="3.30.200.20">
    <property type="entry name" value="Phosphorylase Kinase, domain 1"/>
    <property type="match status" value="1"/>
</dbReference>
<evidence type="ECO:0000259" key="18">
    <source>
        <dbReference type="PROSITE" id="PS51473"/>
    </source>
</evidence>
<dbReference type="InterPro" id="IPR002902">
    <property type="entry name" value="GNK2"/>
</dbReference>
<keyword evidence="12 16" id="KW-0472">Membrane</keyword>
<evidence type="ECO:0000256" key="4">
    <source>
        <dbReference type="ARBA" id="ARBA00022679"/>
    </source>
</evidence>
<keyword evidence="6" id="KW-0732">Signal</keyword>
<dbReference type="SUPFAM" id="SSF56112">
    <property type="entry name" value="Protein kinase-like (PK-like)"/>
    <property type="match status" value="1"/>
</dbReference>
<evidence type="ECO:0000256" key="15">
    <source>
        <dbReference type="PROSITE-ProRule" id="PRU10141"/>
    </source>
</evidence>